<accession>A0A2T4HJB0</accession>
<dbReference type="Pfam" id="PF13589">
    <property type="entry name" value="HATPase_c_3"/>
    <property type="match status" value="1"/>
</dbReference>
<dbReference type="Proteomes" id="UP000241206">
    <property type="component" value="Unassembled WGS sequence"/>
</dbReference>
<comment type="caution">
    <text evidence="1">The sequence shown here is derived from an EMBL/GenBank/DDBJ whole genome shotgun (WGS) entry which is preliminary data.</text>
</comment>
<protein>
    <submittedName>
        <fullName evidence="1">ATP-binding protein</fullName>
    </submittedName>
</protein>
<evidence type="ECO:0000313" key="1">
    <source>
        <dbReference type="EMBL" id="PTD15883.1"/>
    </source>
</evidence>
<sequence>MPLPTVIHSQVDPAAITKVTRLFNNTLGSMLTELIQNARRAGATTIDLDVAEAEDGQWLVIADDGAGIADPAVILALGRSGWDDEVAVREDPAGMGVFSLAGRRVEIRSRPRPSGDGWRVAIAPGDWESGAPIAVTACDHPFGTETRLLLDDEWAKTLEAAAISAARYCPTRIRFKGLPLAQSDWLADAAVIVETDGVRIGLFNAPRTAHYQPRINFHGLTVPCTLPSVDEKDRSWWARVDIVDAPALQLVLPARGEMVENDALDALRDTVRKAIYSHIASLGSHRLSFVQWTEARQLGVDLPEATPLLRGWTPANADLNSVSDGPGLIPAGELVLMEHFGAPLEQCAALALVRDGRLEGALADPDDAMAGYGWYDALPRITSLRFEIEREGTAHVFDSETLTGLESGMVDRLDLVIEIGGARPETLIVSAPVVVEYDDAHHWGFEEANVLLASRDALSPDELVDLLEASCFCASDDREADSWDTQNDRFLLDAREMATRLLLGDDAALVERLRAIISYRAQWFVPEGRQFAAVIGRSAIDIRIEPVSPAPAS</sequence>
<organism evidence="1 2">
    <name type="scientific">Edaphosphingomonas fennica</name>
    <dbReference type="NCBI Taxonomy" id="114404"/>
    <lineage>
        <taxon>Bacteria</taxon>
        <taxon>Pseudomonadati</taxon>
        <taxon>Pseudomonadota</taxon>
        <taxon>Alphaproteobacteria</taxon>
        <taxon>Sphingomonadales</taxon>
        <taxon>Rhizorhabdaceae</taxon>
        <taxon>Edaphosphingomonas</taxon>
    </lineage>
</organism>
<evidence type="ECO:0000313" key="2">
    <source>
        <dbReference type="Proteomes" id="UP000241206"/>
    </source>
</evidence>
<dbReference type="AlphaFoldDB" id="A0A2T4HJB0"/>
<keyword evidence="1" id="KW-0067">ATP-binding</keyword>
<name>A0A2T4HJB0_9SPHN</name>
<dbReference type="SUPFAM" id="SSF55874">
    <property type="entry name" value="ATPase domain of HSP90 chaperone/DNA topoisomerase II/histidine kinase"/>
    <property type="match status" value="1"/>
</dbReference>
<reference evidence="1 2" key="1">
    <citation type="submission" date="2017-11" db="EMBL/GenBank/DDBJ databases">
        <title>Sphingomonas oleivorans sp. nov., isolated from oil-contaminated soil.</title>
        <authorList>
            <person name="Wang L."/>
            <person name="Chen L."/>
        </authorList>
    </citation>
    <scope>NUCLEOTIDE SEQUENCE [LARGE SCALE GENOMIC DNA]</scope>
    <source>
        <strain evidence="1 2">K101</strain>
    </source>
</reference>
<keyword evidence="1" id="KW-0547">Nucleotide-binding</keyword>
<dbReference type="InterPro" id="IPR036890">
    <property type="entry name" value="HATPase_C_sf"/>
</dbReference>
<proteinExistence type="predicted"/>
<dbReference type="Gene3D" id="3.30.565.10">
    <property type="entry name" value="Histidine kinase-like ATPase, C-terminal domain"/>
    <property type="match status" value="1"/>
</dbReference>
<dbReference type="GO" id="GO:0005524">
    <property type="term" value="F:ATP binding"/>
    <property type="evidence" value="ECO:0007669"/>
    <property type="project" value="UniProtKB-KW"/>
</dbReference>
<gene>
    <name evidence="1" type="ORF">CV103_21370</name>
</gene>
<dbReference type="EMBL" id="PHHF01000085">
    <property type="protein sequence ID" value="PTD15883.1"/>
    <property type="molecule type" value="Genomic_DNA"/>
</dbReference>
<keyword evidence="2" id="KW-1185">Reference proteome</keyword>